<organism evidence="1 2">
    <name type="scientific">Ramalina farinacea</name>
    <dbReference type="NCBI Taxonomy" id="258253"/>
    <lineage>
        <taxon>Eukaryota</taxon>
        <taxon>Fungi</taxon>
        <taxon>Dikarya</taxon>
        <taxon>Ascomycota</taxon>
        <taxon>Pezizomycotina</taxon>
        <taxon>Lecanoromycetes</taxon>
        <taxon>OSLEUM clade</taxon>
        <taxon>Lecanoromycetidae</taxon>
        <taxon>Lecanorales</taxon>
        <taxon>Lecanorineae</taxon>
        <taxon>Ramalinaceae</taxon>
        <taxon>Ramalina</taxon>
    </lineage>
</organism>
<evidence type="ECO:0000313" key="1">
    <source>
        <dbReference type="EMBL" id="MDI1492423.1"/>
    </source>
</evidence>
<proteinExistence type="predicted"/>
<keyword evidence="2" id="KW-1185">Reference proteome</keyword>
<sequence>MLAKVYGAPQLNKLDSIDMLLASLAADSIDTTDFNTVFSKALQTHLSDLVSFNDSPVDQNLWERVARPQVTEQLCGMKMRAAVKVDFVELIRTFAGHVLVNSLLGREVLEEFPTALSDLSELSSGWKWLATGLPTFLPVPPLTRVVIARRRLLNMLQDLCHNLDLQADGKQLEAPWRDLSDVSALVWTKNAMWRKERLPVKVRASAILAIVSK</sequence>
<evidence type="ECO:0000313" key="2">
    <source>
        <dbReference type="Proteomes" id="UP001161017"/>
    </source>
</evidence>
<dbReference type="EMBL" id="JAPUFD010000019">
    <property type="protein sequence ID" value="MDI1492423.1"/>
    <property type="molecule type" value="Genomic_DNA"/>
</dbReference>
<accession>A0AA43TY99</accession>
<name>A0AA43TY99_9LECA</name>
<comment type="caution">
    <text evidence="1">The sequence shown here is derived from an EMBL/GenBank/DDBJ whole genome shotgun (WGS) entry which is preliminary data.</text>
</comment>
<reference evidence="1" key="1">
    <citation type="journal article" date="2023" name="Genome Biol. Evol.">
        <title>First Whole Genome Sequence and Flow Cytometry Genome Size Data for the Lichen-Forming Fungus Ramalina farinacea (Ascomycota).</title>
        <authorList>
            <person name="Llewellyn T."/>
            <person name="Mian S."/>
            <person name="Hill R."/>
            <person name="Leitch I.J."/>
            <person name="Gaya E."/>
        </authorList>
    </citation>
    <scope>NUCLEOTIDE SEQUENCE</scope>
    <source>
        <strain evidence="1">LIQ254RAFAR</strain>
    </source>
</reference>
<dbReference type="AlphaFoldDB" id="A0AA43TY99"/>
<gene>
    <name evidence="1" type="ORF">OHK93_003637</name>
</gene>
<protein>
    <submittedName>
        <fullName evidence="1">Uncharacterized protein</fullName>
    </submittedName>
</protein>
<dbReference type="Proteomes" id="UP001161017">
    <property type="component" value="Unassembled WGS sequence"/>
</dbReference>